<organism evidence="2">
    <name type="scientific">Arundo donax</name>
    <name type="common">Giant reed</name>
    <name type="synonym">Donax arundinaceus</name>
    <dbReference type="NCBI Taxonomy" id="35708"/>
    <lineage>
        <taxon>Eukaryota</taxon>
        <taxon>Viridiplantae</taxon>
        <taxon>Streptophyta</taxon>
        <taxon>Embryophyta</taxon>
        <taxon>Tracheophyta</taxon>
        <taxon>Spermatophyta</taxon>
        <taxon>Magnoliopsida</taxon>
        <taxon>Liliopsida</taxon>
        <taxon>Poales</taxon>
        <taxon>Poaceae</taxon>
        <taxon>PACMAD clade</taxon>
        <taxon>Arundinoideae</taxon>
        <taxon>Arundineae</taxon>
        <taxon>Arundo</taxon>
    </lineage>
</organism>
<feature type="region of interest" description="Disordered" evidence="1">
    <location>
        <begin position="22"/>
        <end position="57"/>
    </location>
</feature>
<reference evidence="2" key="1">
    <citation type="submission" date="2014-09" db="EMBL/GenBank/DDBJ databases">
        <authorList>
            <person name="Magalhaes I.L.F."/>
            <person name="Oliveira U."/>
            <person name="Santos F.R."/>
            <person name="Vidigal T.H.D.A."/>
            <person name="Brescovit A.D."/>
            <person name="Santos A.J."/>
        </authorList>
    </citation>
    <scope>NUCLEOTIDE SEQUENCE</scope>
    <source>
        <tissue evidence="2">Shoot tissue taken approximately 20 cm above the soil surface</tissue>
    </source>
</reference>
<feature type="compositionally biased region" description="Basic and acidic residues" evidence="1">
    <location>
        <begin position="35"/>
        <end position="45"/>
    </location>
</feature>
<accession>A0A0A9G2A0</accession>
<proteinExistence type="predicted"/>
<feature type="region of interest" description="Disordered" evidence="1">
    <location>
        <begin position="63"/>
        <end position="82"/>
    </location>
</feature>
<evidence type="ECO:0000256" key="1">
    <source>
        <dbReference type="SAM" id="MobiDB-lite"/>
    </source>
</evidence>
<sequence>MWLPRQPRRVLGVVVGGWEAGARAGDAASVSSGDAARDEAHDRGASEQGAAAHARGAPEVEALRGGGAAQGLREARVDAGAG</sequence>
<feature type="compositionally biased region" description="Basic and acidic residues" evidence="1">
    <location>
        <begin position="73"/>
        <end position="82"/>
    </location>
</feature>
<dbReference type="AlphaFoldDB" id="A0A0A9G2A0"/>
<evidence type="ECO:0000313" key="2">
    <source>
        <dbReference type="EMBL" id="JAE16661.1"/>
    </source>
</evidence>
<protein>
    <submittedName>
        <fullName evidence="2">Peroxisomal biogenesis factor 19</fullName>
    </submittedName>
</protein>
<dbReference type="EMBL" id="GBRH01181235">
    <property type="protein sequence ID" value="JAE16661.1"/>
    <property type="molecule type" value="Transcribed_RNA"/>
</dbReference>
<name>A0A0A9G2A0_ARUDO</name>
<feature type="compositionally biased region" description="Low complexity" evidence="1">
    <location>
        <begin position="22"/>
        <end position="34"/>
    </location>
</feature>
<reference evidence="2" key="2">
    <citation type="journal article" date="2015" name="Data Brief">
        <title>Shoot transcriptome of the giant reed, Arundo donax.</title>
        <authorList>
            <person name="Barrero R.A."/>
            <person name="Guerrero F.D."/>
            <person name="Moolhuijzen P."/>
            <person name="Goolsby J.A."/>
            <person name="Tidwell J."/>
            <person name="Bellgard S.E."/>
            <person name="Bellgard M.I."/>
        </authorList>
    </citation>
    <scope>NUCLEOTIDE SEQUENCE</scope>
    <source>
        <tissue evidence="2">Shoot tissue taken approximately 20 cm above the soil surface</tissue>
    </source>
</reference>